<dbReference type="InterPro" id="IPR013249">
    <property type="entry name" value="RNA_pol_sigma70_r4_t2"/>
</dbReference>
<evidence type="ECO:0000256" key="3">
    <source>
        <dbReference type="ARBA" id="ARBA00023082"/>
    </source>
</evidence>
<feature type="domain" description="RNA polymerase sigma-70 region 2" evidence="5">
    <location>
        <begin position="21"/>
        <end position="88"/>
    </location>
</feature>
<dbReference type="InterPro" id="IPR013324">
    <property type="entry name" value="RNA_pol_sigma_r3/r4-like"/>
</dbReference>
<dbReference type="GO" id="GO:0006352">
    <property type="term" value="P:DNA-templated transcription initiation"/>
    <property type="evidence" value="ECO:0007669"/>
    <property type="project" value="InterPro"/>
</dbReference>
<evidence type="ECO:0000256" key="1">
    <source>
        <dbReference type="ARBA" id="ARBA00010641"/>
    </source>
</evidence>
<organism evidence="7 8">
    <name type="scientific">Flavihumibacter petaseus NBRC 106054</name>
    <dbReference type="NCBI Taxonomy" id="1220578"/>
    <lineage>
        <taxon>Bacteria</taxon>
        <taxon>Pseudomonadati</taxon>
        <taxon>Bacteroidota</taxon>
        <taxon>Chitinophagia</taxon>
        <taxon>Chitinophagales</taxon>
        <taxon>Chitinophagaceae</taxon>
        <taxon>Flavihumibacter</taxon>
    </lineage>
</organism>
<accession>A0A0E9N4X8</accession>
<dbReference type="Gene3D" id="1.10.10.10">
    <property type="entry name" value="Winged helix-like DNA-binding domain superfamily/Winged helix DNA-binding domain"/>
    <property type="match status" value="1"/>
</dbReference>
<dbReference type="SUPFAM" id="SSF88659">
    <property type="entry name" value="Sigma3 and sigma4 domains of RNA polymerase sigma factors"/>
    <property type="match status" value="1"/>
</dbReference>
<evidence type="ECO:0000313" key="8">
    <source>
        <dbReference type="Proteomes" id="UP000033121"/>
    </source>
</evidence>
<dbReference type="PANTHER" id="PTHR43133">
    <property type="entry name" value="RNA POLYMERASE ECF-TYPE SIGMA FACTO"/>
    <property type="match status" value="1"/>
</dbReference>
<dbReference type="Pfam" id="PF08281">
    <property type="entry name" value="Sigma70_r4_2"/>
    <property type="match status" value="1"/>
</dbReference>
<dbReference type="CDD" id="cd06171">
    <property type="entry name" value="Sigma70_r4"/>
    <property type="match status" value="1"/>
</dbReference>
<dbReference type="InterPro" id="IPR039425">
    <property type="entry name" value="RNA_pol_sigma-70-like"/>
</dbReference>
<dbReference type="SUPFAM" id="SSF88946">
    <property type="entry name" value="Sigma2 domain of RNA polymerase sigma factors"/>
    <property type="match status" value="1"/>
</dbReference>
<comment type="caution">
    <text evidence="7">The sequence shown here is derived from an EMBL/GenBank/DDBJ whole genome shotgun (WGS) entry which is preliminary data.</text>
</comment>
<proteinExistence type="inferred from homology"/>
<dbReference type="EMBL" id="BBWV01000004">
    <property type="protein sequence ID" value="GAO45017.1"/>
    <property type="molecule type" value="Genomic_DNA"/>
</dbReference>
<dbReference type="GO" id="GO:0016987">
    <property type="term" value="F:sigma factor activity"/>
    <property type="evidence" value="ECO:0007669"/>
    <property type="project" value="UniProtKB-KW"/>
</dbReference>
<dbReference type="STRING" id="1220578.FPE01S_04_02600"/>
<dbReference type="AlphaFoldDB" id="A0A0E9N4X8"/>
<evidence type="ECO:0000313" key="7">
    <source>
        <dbReference type="EMBL" id="GAO45017.1"/>
    </source>
</evidence>
<protein>
    <submittedName>
        <fullName evidence="7">Putative RNA polymerase ECF-type sigma factor</fullName>
    </submittedName>
</protein>
<dbReference type="InterPro" id="IPR007627">
    <property type="entry name" value="RNA_pol_sigma70_r2"/>
</dbReference>
<keyword evidence="2" id="KW-0805">Transcription regulation</keyword>
<keyword evidence="3" id="KW-0731">Sigma factor</keyword>
<comment type="similarity">
    <text evidence="1">Belongs to the sigma-70 factor family. ECF subfamily.</text>
</comment>
<dbReference type="GO" id="GO:0003677">
    <property type="term" value="F:DNA binding"/>
    <property type="evidence" value="ECO:0007669"/>
    <property type="project" value="InterPro"/>
</dbReference>
<evidence type="ECO:0000259" key="6">
    <source>
        <dbReference type="Pfam" id="PF08281"/>
    </source>
</evidence>
<dbReference type="NCBIfam" id="TIGR02937">
    <property type="entry name" value="sigma70-ECF"/>
    <property type="match status" value="1"/>
</dbReference>
<name>A0A0E9N4X8_9BACT</name>
<dbReference type="RefSeq" id="WP_046370998.1">
    <property type="nucleotide sequence ID" value="NZ_BBWV01000004.1"/>
</dbReference>
<dbReference type="InterPro" id="IPR013325">
    <property type="entry name" value="RNA_pol_sigma_r2"/>
</dbReference>
<feature type="domain" description="RNA polymerase sigma factor 70 region 4 type 2" evidence="6">
    <location>
        <begin position="116"/>
        <end position="165"/>
    </location>
</feature>
<dbReference type="InterPro" id="IPR036388">
    <property type="entry name" value="WH-like_DNA-bd_sf"/>
</dbReference>
<dbReference type="Pfam" id="PF04542">
    <property type="entry name" value="Sigma70_r2"/>
    <property type="match status" value="1"/>
</dbReference>
<gene>
    <name evidence="7" type="ORF">FPE01S_04_02600</name>
</gene>
<dbReference type="Proteomes" id="UP000033121">
    <property type="component" value="Unassembled WGS sequence"/>
</dbReference>
<keyword evidence="4" id="KW-0804">Transcription</keyword>
<dbReference type="PANTHER" id="PTHR43133:SF46">
    <property type="entry name" value="RNA POLYMERASE SIGMA-70 FACTOR ECF SUBFAMILY"/>
    <property type="match status" value="1"/>
</dbReference>
<reference evidence="7 8" key="1">
    <citation type="submission" date="2015-04" db="EMBL/GenBank/DDBJ databases">
        <title>Whole genome shotgun sequence of Flavihumibacter petaseus NBRC 106054.</title>
        <authorList>
            <person name="Miyazawa S."/>
            <person name="Hosoyama A."/>
            <person name="Hashimoto M."/>
            <person name="Noguchi M."/>
            <person name="Tsuchikane K."/>
            <person name="Ohji S."/>
            <person name="Yamazoe A."/>
            <person name="Ichikawa N."/>
            <person name="Kimura A."/>
            <person name="Fujita N."/>
        </authorList>
    </citation>
    <scope>NUCLEOTIDE SEQUENCE [LARGE SCALE GENOMIC DNA]</scope>
    <source>
        <strain evidence="7 8">NBRC 106054</strain>
    </source>
</reference>
<dbReference type="InterPro" id="IPR014284">
    <property type="entry name" value="RNA_pol_sigma-70_dom"/>
</dbReference>
<sequence>MNIAELINEIKAGSRAAQKVLFDHLSDRMLMVCCRYVKSREDAEEMMLNGFYKLFRNLHGFQFLSEPSFYAWVKRLMVNECLMFLRKKHVFTMVSETAALEIRLNEDILDRLSAAAIFELILQLPVGYRTIFNLYELEGYNHQEIASMLDISPGTSKSQLSKAKVLLQKMIIQNETYGTQRKVR</sequence>
<dbReference type="OrthoDB" id="1056775at2"/>
<keyword evidence="8" id="KW-1185">Reference proteome</keyword>
<evidence type="ECO:0000256" key="4">
    <source>
        <dbReference type="ARBA" id="ARBA00023163"/>
    </source>
</evidence>
<evidence type="ECO:0000259" key="5">
    <source>
        <dbReference type="Pfam" id="PF04542"/>
    </source>
</evidence>
<dbReference type="Gene3D" id="1.10.1740.10">
    <property type="match status" value="1"/>
</dbReference>
<evidence type="ECO:0000256" key="2">
    <source>
        <dbReference type="ARBA" id="ARBA00023015"/>
    </source>
</evidence>